<evidence type="ECO:0000259" key="1">
    <source>
        <dbReference type="PROSITE" id="PS50235"/>
    </source>
</evidence>
<dbReference type="GO" id="GO:0004843">
    <property type="term" value="F:cysteine-type deubiquitinase activity"/>
    <property type="evidence" value="ECO:0007669"/>
    <property type="project" value="InterPro"/>
</dbReference>
<evidence type="ECO:0000313" key="2">
    <source>
        <dbReference type="EMBL" id="RKP14658.1"/>
    </source>
</evidence>
<reference evidence="3" key="1">
    <citation type="journal article" date="2018" name="Nat. Microbiol.">
        <title>Leveraging single-cell genomics to expand the fungal tree of life.</title>
        <authorList>
            <person name="Ahrendt S.R."/>
            <person name="Quandt C.A."/>
            <person name="Ciobanu D."/>
            <person name="Clum A."/>
            <person name="Salamov A."/>
            <person name="Andreopoulos B."/>
            <person name="Cheng J.F."/>
            <person name="Woyke T."/>
            <person name="Pelin A."/>
            <person name="Henrissat B."/>
            <person name="Reynolds N.K."/>
            <person name="Benny G.L."/>
            <person name="Smith M.E."/>
            <person name="James T.Y."/>
            <person name="Grigoriev I.V."/>
        </authorList>
    </citation>
    <scope>NUCLEOTIDE SEQUENCE [LARGE SCALE GENOMIC DNA]</scope>
</reference>
<dbReference type="InterPro" id="IPR001394">
    <property type="entry name" value="Peptidase_C19_UCH"/>
</dbReference>
<dbReference type="GO" id="GO:0005634">
    <property type="term" value="C:nucleus"/>
    <property type="evidence" value="ECO:0007669"/>
    <property type="project" value="TreeGrafter"/>
</dbReference>
<dbReference type="EMBL" id="KZ987807">
    <property type="protein sequence ID" value="RKP14658.1"/>
    <property type="molecule type" value="Genomic_DNA"/>
</dbReference>
<name>A0A4P9Y6F1_9FUNG</name>
<feature type="non-terminal residue" evidence="2">
    <location>
        <position position="1"/>
    </location>
</feature>
<dbReference type="InterPro" id="IPR028889">
    <property type="entry name" value="USP"/>
</dbReference>
<dbReference type="InterPro" id="IPR018200">
    <property type="entry name" value="USP_CS"/>
</dbReference>
<gene>
    <name evidence="2" type="ORF">BJ684DRAFT_8212</name>
</gene>
<sequence>GFRGLRNLGSTCFLSSVTQMFLHNPLMRSYFLSGGHAGAGAEQCSVRERKGACFSCEMDALFAQIWGGNRRRLTKAEEAEAENHVADGLDSGPLSPTSLAGYAQQDAHEYFITALNMLHSSTSGCREDGRCTCIVHTLFSGVLGSQIRCDRCENATLTLDPILDLSLDIHPEDQEGEGSPNPLLALGDCIDRYTREERLKGMNYTCGKCGYASKEVSKQMSIHRLPTVLHIQLKRFKHGYHGGEKLESPVSLPHVIDMTPYTTDGINARRRGGRMYNRYRLFGLVCHQGKMDTGHYTAYIIIRGQWYHFDDHMVRSASEAEVSKANGYVLPVRREEGKDIKMNQI</sequence>
<dbReference type="PROSITE" id="PS50235">
    <property type="entry name" value="USP_3"/>
    <property type="match status" value="1"/>
</dbReference>
<dbReference type="PANTHER" id="PTHR24006">
    <property type="entry name" value="UBIQUITIN CARBOXYL-TERMINAL HYDROLASE"/>
    <property type="match status" value="1"/>
</dbReference>
<dbReference type="Pfam" id="PF00443">
    <property type="entry name" value="UCH"/>
    <property type="match status" value="1"/>
</dbReference>
<dbReference type="Gene3D" id="3.90.70.10">
    <property type="entry name" value="Cysteine proteinases"/>
    <property type="match status" value="1"/>
</dbReference>
<protein>
    <recommendedName>
        <fullName evidence="1">USP domain-containing protein</fullName>
    </recommendedName>
</protein>
<dbReference type="InterPro" id="IPR050164">
    <property type="entry name" value="Peptidase_C19"/>
</dbReference>
<organism evidence="2 3">
    <name type="scientific">Piptocephalis cylindrospora</name>
    <dbReference type="NCBI Taxonomy" id="1907219"/>
    <lineage>
        <taxon>Eukaryota</taxon>
        <taxon>Fungi</taxon>
        <taxon>Fungi incertae sedis</taxon>
        <taxon>Zoopagomycota</taxon>
        <taxon>Zoopagomycotina</taxon>
        <taxon>Zoopagomycetes</taxon>
        <taxon>Zoopagales</taxon>
        <taxon>Piptocephalidaceae</taxon>
        <taxon>Piptocephalis</taxon>
    </lineage>
</organism>
<dbReference type="AlphaFoldDB" id="A0A4P9Y6F1"/>
<feature type="domain" description="USP" evidence="1">
    <location>
        <begin position="3"/>
        <end position="335"/>
    </location>
</feature>
<evidence type="ECO:0000313" key="3">
    <source>
        <dbReference type="Proteomes" id="UP000267251"/>
    </source>
</evidence>
<dbReference type="InterPro" id="IPR038765">
    <property type="entry name" value="Papain-like_cys_pep_sf"/>
</dbReference>
<dbReference type="GO" id="GO:0016579">
    <property type="term" value="P:protein deubiquitination"/>
    <property type="evidence" value="ECO:0007669"/>
    <property type="project" value="InterPro"/>
</dbReference>
<dbReference type="SUPFAM" id="SSF54001">
    <property type="entry name" value="Cysteine proteinases"/>
    <property type="match status" value="1"/>
</dbReference>
<dbReference type="PROSITE" id="PS00973">
    <property type="entry name" value="USP_2"/>
    <property type="match status" value="1"/>
</dbReference>
<accession>A0A4P9Y6F1</accession>
<dbReference type="Proteomes" id="UP000267251">
    <property type="component" value="Unassembled WGS sequence"/>
</dbReference>
<proteinExistence type="predicted"/>
<dbReference type="GO" id="GO:0005829">
    <property type="term" value="C:cytosol"/>
    <property type="evidence" value="ECO:0007669"/>
    <property type="project" value="TreeGrafter"/>
</dbReference>
<dbReference type="OrthoDB" id="289038at2759"/>
<keyword evidence="3" id="KW-1185">Reference proteome</keyword>
<dbReference type="PANTHER" id="PTHR24006:SF937">
    <property type="entry name" value="UBIQUITIN CARBOXYL-TERMINAL HYDROLASE"/>
    <property type="match status" value="1"/>
</dbReference>